<dbReference type="InterPro" id="IPR027417">
    <property type="entry name" value="P-loop_NTPase"/>
</dbReference>
<keyword evidence="13" id="KW-1185">Reference proteome</keyword>
<evidence type="ECO:0000256" key="9">
    <source>
        <dbReference type="ARBA" id="ARBA00048478"/>
    </source>
</evidence>
<organism evidence="12 13">
    <name type="scientific">Parendozoicomonas haliclonae</name>
    <dbReference type="NCBI Taxonomy" id="1960125"/>
    <lineage>
        <taxon>Bacteria</taxon>
        <taxon>Pseudomonadati</taxon>
        <taxon>Pseudomonadota</taxon>
        <taxon>Gammaproteobacteria</taxon>
        <taxon>Oceanospirillales</taxon>
        <taxon>Endozoicomonadaceae</taxon>
        <taxon>Parendozoicomonas</taxon>
    </lineage>
</organism>
<feature type="binding site" evidence="10">
    <location>
        <begin position="13"/>
        <end position="21"/>
    </location>
    <ligand>
        <name>ATP</name>
        <dbReference type="ChEBI" id="CHEBI:30616"/>
    </ligand>
</feature>
<dbReference type="GO" id="GO:0005524">
    <property type="term" value="F:ATP binding"/>
    <property type="evidence" value="ECO:0007669"/>
    <property type="project" value="UniProtKB-UniRule"/>
</dbReference>
<evidence type="ECO:0000256" key="5">
    <source>
        <dbReference type="ARBA" id="ARBA00022741"/>
    </source>
</evidence>
<dbReference type="InterPro" id="IPR011994">
    <property type="entry name" value="Cytidylate_kinase_dom"/>
</dbReference>
<dbReference type="PANTHER" id="PTHR21299">
    <property type="entry name" value="CYTIDYLATE KINASE/PANTOATE-BETA-ALANINE LIGASE"/>
    <property type="match status" value="1"/>
</dbReference>
<dbReference type="SUPFAM" id="SSF52540">
    <property type="entry name" value="P-loop containing nucleoside triphosphate hydrolases"/>
    <property type="match status" value="1"/>
</dbReference>
<comment type="subcellular location">
    <subcellularLocation>
        <location evidence="1 10">Cytoplasm</location>
    </subcellularLocation>
</comment>
<dbReference type="AlphaFoldDB" id="A0A1X7AHH2"/>
<dbReference type="CDD" id="cd02020">
    <property type="entry name" value="CMPK"/>
    <property type="match status" value="1"/>
</dbReference>
<dbReference type="Pfam" id="PF02224">
    <property type="entry name" value="Cytidylate_kin"/>
    <property type="match status" value="1"/>
</dbReference>
<dbReference type="GO" id="GO:0006220">
    <property type="term" value="P:pyrimidine nucleotide metabolic process"/>
    <property type="evidence" value="ECO:0007669"/>
    <property type="project" value="UniProtKB-UniRule"/>
</dbReference>
<keyword evidence="5 10" id="KW-0547">Nucleotide-binding</keyword>
<dbReference type="PANTHER" id="PTHR21299:SF2">
    <property type="entry name" value="CYTIDYLATE KINASE"/>
    <property type="match status" value="1"/>
</dbReference>
<dbReference type="GO" id="GO:0005829">
    <property type="term" value="C:cytosol"/>
    <property type="evidence" value="ECO:0007669"/>
    <property type="project" value="TreeGrafter"/>
</dbReference>
<gene>
    <name evidence="10 12" type="primary">cmk</name>
    <name evidence="12" type="ORF">EHSB41UT_01267</name>
</gene>
<dbReference type="GO" id="GO:0015949">
    <property type="term" value="P:nucleobase-containing small molecule interconversion"/>
    <property type="evidence" value="ECO:0007669"/>
    <property type="project" value="TreeGrafter"/>
</dbReference>
<evidence type="ECO:0000313" key="13">
    <source>
        <dbReference type="Proteomes" id="UP000196573"/>
    </source>
</evidence>
<dbReference type="EC" id="2.7.4.25" evidence="10"/>
<protein>
    <recommendedName>
        <fullName evidence="10">Cytidylate kinase</fullName>
        <shortName evidence="10">CK</shortName>
        <ecNumber evidence="10">2.7.4.25</ecNumber>
    </recommendedName>
    <alternativeName>
        <fullName evidence="10">Cytidine monophosphate kinase</fullName>
        <shortName evidence="10">CMP kinase</shortName>
    </alternativeName>
</protein>
<accession>A0A1X7AHH2</accession>
<evidence type="ECO:0000256" key="3">
    <source>
        <dbReference type="ARBA" id="ARBA00022490"/>
    </source>
</evidence>
<evidence type="ECO:0000256" key="1">
    <source>
        <dbReference type="ARBA" id="ARBA00004496"/>
    </source>
</evidence>
<evidence type="ECO:0000313" key="12">
    <source>
        <dbReference type="EMBL" id="SMA41494.1"/>
    </source>
</evidence>
<dbReference type="InterPro" id="IPR003136">
    <property type="entry name" value="Cytidylate_kin"/>
</dbReference>
<evidence type="ECO:0000259" key="11">
    <source>
        <dbReference type="Pfam" id="PF02224"/>
    </source>
</evidence>
<evidence type="ECO:0000256" key="4">
    <source>
        <dbReference type="ARBA" id="ARBA00022679"/>
    </source>
</evidence>
<dbReference type="GO" id="GO:0036430">
    <property type="term" value="F:CMP kinase activity"/>
    <property type="evidence" value="ECO:0007669"/>
    <property type="project" value="RHEA"/>
</dbReference>
<keyword evidence="6 10" id="KW-0418">Kinase</keyword>
<comment type="catalytic activity">
    <reaction evidence="8 10">
        <text>dCMP + ATP = dCDP + ADP</text>
        <dbReference type="Rhea" id="RHEA:25094"/>
        <dbReference type="ChEBI" id="CHEBI:30616"/>
        <dbReference type="ChEBI" id="CHEBI:57566"/>
        <dbReference type="ChEBI" id="CHEBI:58593"/>
        <dbReference type="ChEBI" id="CHEBI:456216"/>
        <dbReference type="EC" id="2.7.4.25"/>
    </reaction>
</comment>
<dbReference type="FunFam" id="3.40.50.300:FF:000262">
    <property type="entry name" value="Cytidylate kinase"/>
    <property type="match status" value="1"/>
</dbReference>
<sequence length="230" mass="24568">MIENSVPVVTIDGPGGSGKGTVCGLLARELGWHLLDSGALYRLTALAAINHGVSLDDEASLEVLAAHLDVQFVAGDGDQVPPGIILEGEPVEKAIRQEEIGLGASKIAALPAVRSALLSRQQAFAELPGLVADGRDMGTVVFPNAPVKIFLTASAEERAKRRFIQLQEQGVDVSLDRLLEDIIRRDEQDANRAVAPMIPADDAIVLDSTKLTIQEVLARVLEEMRKKAVI</sequence>
<dbReference type="Gene3D" id="3.40.50.300">
    <property type="entry name" value="P-loop containing nucleotide triphosphate hydrolases"/>
    <property type="match status" value="1"/>
</dbReference>
<comment type="catalytic activity">
    <reaction evidence="9 10">
        <text>CMP + ATP = CDP + ADP</text>
        <dbReference type="Rhea" id="RHEA:11600"/>
        <dbReference type="ChEBI" id="CHEBI:30616"/>
        <dbReference type="ChEBI" id="CHEBI:58069"/>
        <dbReference type="ChEBI" id="CHEBI:60377"/>
        <dbReference type="ChEBI" id="CHEBI:456216"/>
        <dbReference type="EC" id="2.7.4.25"/>
    </reaction>
</comment>
<dbReference type="Proteomes" id="UP000196573">
    <property type="component" value="Unassembled WGS sequence"/>
</dbReference>
<feature type="domain" description="Cytidylate kinase" evidence="11">
    <location>
        <begin position="9"/>
        <end position="225"/>
    </location>
</feature>
<dbReference type="GO" id="GO:0036431">
    <property type="term" value="F:dCMP kinase activity"/>
    <property type="evidence" value="ECO:0007669"/>
    <property type="project" value="InterPro"/>
</dbReference>
<reference evidence="12 13" key="1">
    <citation type="submission" date="2017-03" db="EMBL/GenBank/DDBJ databases">
        <authorList>
            <person name="Afonso C.L."/>
            <person name="Miller P.J."/>
            <person name="Scott M.A."/>
            <person name="Spackman E."/>
            <person name="Goraichik I."/>
            <person name="Dimitrov K.M."/>
            <person name="Suarez D.L."/>
            <person name="Swayne D.E."/>
        </authorList>
    </citation>
    <scope>NUCLEOTIDE SEQUENCE [LARGE SCALE GENOMIC DNA]</scope>
    <source>
        <strain evidence="12">SB41UT1</strain>
    </source>
</reference>
<evidence type="ECO:0000256" key="8">
    <source>
        <dbReference type="ARBA" id="ARBA00047615"/>
    </source>
</evidence>
<dbReference type="HAMAP" id="MF_00238">
    <property type="entry name" value="Cytidyl_kinase_type1"/>
    <property type="match status" value="1"/>
</dbReference>
<proteinExistence type="inferred from homology"/>
<dbReference type="EMBL" id="FWPT01000003">
    <property type="protein sequence ID" value="SMA41494.1"/>
    <property type="molecule type" value="Genomic_DNA"/>
</dbReference>
<evidence type="ECO:0000256" key="7">
    <source>
        <dbReference type="ARBA" id="ARBA00022840"/>
    </source>
</evidence>
<evidence type="ECO:0000256" key="10">
    <source>
        <dbReference type="HAMAP-Rule" id="MF_00238"/>
    </source>
</evidence>
<keyword evidence="4 10" id="KW-0808">Transferase</keyword>
<keyword evidence="7 10" id="KW-0067">ATP-binding</keyword>
<name>A0A1X7AHH2_9GAMM</name>
<evidence type="ECO:0000256" key="6">
    <source>
        <dbReference type="ARBA" id="ARBA00022777"/>
    </source>
</evidence>
<dbReference type="NCBIfam" id="TIGR00017">
    <property type="entry name" value="cmk"/>
    <property type="match status" value="1"/>
</dbReference>
<keyword evidence="3 10" id="KW-0963">Cytoplasm</keyword>
<comment type="similarity">
    <text evidence="2 10">Belongs to the cytidylate kinase family. Type 1 subfamily.</text>
</comment>
<evidence type="ECO:0000256" key="2">
    <source>
        <dbReference type="ARBA" id="ARBA00009427"/>
    </source>
</evidence>